<dbReference type="OrthoDB" id="3217553at2"/>
<dbReference type="Pfam" id="PF12679">
    <property type="entry name" value="ABC2_membrane_2"/>
    <property type="match status" value="1"/>
</dbReference>
<proteinExistence type="predicted"/>
<dbReference type="Proteomes" id="UP000294257">
    <property type="component" value="Unassembled WGS sequence"/>
</dbReference>
<feature type="transmembrane region" description="Helical" evidence="1">
    <location>
        <begin position="38"/>
        <end position="58"/>
    </location>
</feature>
<accession>A0A4Q7L6Y1</accession>
<dbReference type="EMBL" id="SGWQ01000001">
    <property type="protein sequence ID" value="RZS44371.1"/>
    <property type="molecule type" value="Genomic_DNA"/>
</dbReference>
<protein>
    <submittedName>
        <fullName evidence="2">ABC-2 type transport system permease protein</fullName>
    </submittedName>
</protein>
<keyword evidence="3" id="KW-1185">Reference proteome</keyword>
<evidence type="ECO:0000256" key="1">
    <source>
        <dbReference type="SAM" id="Phobius"/>
    </source>
</evidence>
<dbReference type="GO" id="GO:0005886">
    <property type="term" value="C:plasma membrane"/>
    <property type="evidence" value="ECO:0007669"/>
    <property type="project" value="UniProtKB-SubCell"/>
</dbReference>
<feature type="transmembrane region" description="Helical" evidence="1">
    <location>
        <begin position="255"/>
        <end position="280"/>
    </location>
</feature>
<comment type="caution">
    <text evidence="2">The sequence shown here is derived from an EMBL/GenBank/DDBJ whole genome shotgun (WGS) entry which is preliminary data.</text>
</comment>
<evidence type="ECO:0000313" key="3">
    <source>
        <dbReference type="Proteomes" id="UP000294257"/>
    </source>
</evidence>
<keyword evidence="1" id="KW-0472">Membrane</keyword>
<feature type="transmembrane region" description="Helical" evidence="1">
    <location>
        <begin position="134"/>
        <end position="158"/>
    </location>
</feature>
<dbReference type="PANTHER" id="PTHR37305:SF1">
    <property type="entry name" value="MEMBRANE PROTEIN"/>
    <property type="match status" value="1"/>
</dbReference>
<keyword evidence="1" id="KW-1133">Transmembrane helix</keyword>
<keyword evidence="1" id="KW-0812">Transmembrane</keyword>
<organism evidence="2 3">
    <name type="scientific">Herbihabitans rhizosphaerae</name>
    <dbReference type="NCBI Taxonomy" id="1872711"/>
    <lineage>
        <taxon>Bacteria</taxon>
        <taxon>Bacillati</taxon>
        <taxon>Actinomycetota</taxon>
        <taxon>Actinomycetes</taxon>
        <taxon>Pseudonocardiales</taxon>
        <taxon>Pseudonocardiaceae</taxon>
        <taxon>Herbihabitans</taxon>
    </lineage>
</organism>
<reference evidence="2 3" key="1">
    <citation type="submission" date="2019-02" db="EMBL/GenBank/DDBJ databases">
        <title>Genomic Encyclopedia of Type Strains, Phase IV (KMG-IV): sequencing the most valuable type-strain genomes for metagenomic binning, comparative biology and taxonomic classification.</title>
        <authorList>
            <person name="Goeker M."/>
        </authorList>
    </citation>
    <scope>NUCLEOTIDE SEQUENCE [LARGE SCALE GENOMIC DNA]</scope>
    <source>
        <strain evidence="2 3">DSM 101727</strain>
    </source>
</reference>
<feature type="transmembrane region" description="Helical" evidence="1">
    <location>
        <begin position="178"/>
        <end position="202"/>
    </location>
</feature>
<dbReference type="AlphaFoldDB" id="A0A4Q7L6Y1"/>
<dbReference type="GO" id="GO:0140359">
    <property type="term" value="F:ABC-type transporter activity"/>
    <property type="evidence" value="ECO:0007669"/>
    <property type="project" value="InterPro"/>
</dbReference>
<dbReference type="RefSeq" id="WP_130342062.1">
    <property type="nucleotide sequence ID" value="NZ_SGWQ01000001.1"/>
</dbReference>
<feature type="transmembrane region" description="Helical" evidence="1">
    <location>
        <begin position="78"/>
        <end position="97"/>
    </location>
</feature>
<gene>
    <name evidence="2" type="ORF">EV193_101246</name>
</gene>
<feature type="transmembrane region" description="Helical" evidence="1">
    <location>
        <begin position="214"/>
        <end position="235"/>
    </location>
</feature>
<name>A0A4Q7L6Y1_9PSEU</name>
<evidence type="ECO:0000313" key="2">
    <source>
        <dbReference type="EMBL" id="RZS44371.1"/>
    </source>
</evidence>
<dbReference type="PANTHER" id="PTHR37305">
    <property type="entry name" value="INTEGRAL MEMBRANE PROTEIN-RELATED"/>
    <property type="match status" value="1"/>
</dbReference>
<sequence>MTAATVTAPGTAPAPRRAPLGRVLRSELRWVFRRPRTIIAIALLAITPIAIGVGTLFAEGGVNEQGESPMVSMAINNALALPIVSLGMMMVFLLPLVSSMSAADAIAGEAANGTLRGLMLAPVSRTRLLGVKAFGVAAVTLATTVLMAVIGLITGLLINGTNTMITLSGTTLSFGDAVGRIGFAVVWVTVQMLAVAAVALAVSTTTEHPMVVMAAVMGGLIVFGILGTISALDWLHPVLLSDSWESLPDLLRDPISWGGMGEGLIRAGCYIAIGYSLALARMSTKDG</sequence>